<organism evidence="9 10">
    <name type="scientific">Caballeronia mineralivorans PML1(12)</name>
    <dbReference type="NCBI Taxonomy" id="908627"/>
    <lineage>
        <taxon>Bacteria</taxon>
        <taxon>Pseudomonadati</taxon>
        <taxon>Pseudomonadota</taxon>
        <taxon>Betaproteobacteria</taxon>
        <taxon>Burkholderiales</taxon>
        <taxon>Burkholderiaceae</taxon>
        <taxon>Caballeronia</taxon>
    </lineage>
</organism>
<evidence type="ECO:0000256" key="3">
    <source>
        <dbReference type="ARBA" id="ARBA00022475"/>
    </source>
</evidence>
<feature type="domain" description="ABC transmembrane type-1" evidence="8">
    <location>
        <begin position="71"/>
        <end position="264"/>
    </location>
</feature>
<evidence type="ECO:0000256" key="2">
    <source>
        <dbReference type="ARBA" id="ARBA00022448"/>
    </source>
</evidence>
<name>A0A0J1CWS8_9BURK</name>
<accession>A0A0J1CWS8</accession>
<comment type="similarity">
    <text evidence="7">Belongs to the binding-protein-dependent transport system permease family.</text>
</comment>
<dbReference type="SUPFAM" id="SSF161098">
    <property type="entry name" value="MetI-like"/>
    <property type="match status" value="1"/>
</dbReference>
<protein>
    <submittedName>
        <fullName evidence="9">ABC transporter permease</fullName>
    </submittedName>
</protein>
<dbReference type="InterPro" id="IPR000515">
    <property type="entry name" value="MetI-like"/>
</dbReference>
<dbReference type="Proteomes" id="UP000035963">
    <property type="component" value="Unassembled WGS sequence"/>
</dbReference>
<feature type="transmembrane region" description="Helical" evidence="7">
    <location>
        <begin position="75"/>
        <end position="99"/>
    </location>
</feature>
<dbReference type="PANTHER" id="PTHR43386">
    <property type="entry name" value="OLIGOPEPTIDE TRANSPORT SYSTEM PERMEASE PROTEIN APPC"/>
    <property type="match status" value="1"/>
</dbReference>
<evidence type="ECO:0000313" key="9">
    <source>
        <dbReference type="EMBL" id="KLU25039.1"/>
    </source>
</evidence>
<dbReference type="PATRIC" id="fig|908627.4.peg.3881"/>
<evidence type="ECO:0000256" key="7">
    <source>
        <dbReference type="RuleBase" id="RU363032"/>
    </source>
</evidence>
<sequence>MKVFGKQMPMSAAIGMAIVAVIAMASLCAPLIAPHGETETVGDIWMMPGTGHWLGTDSIGRDMLSRLLYGGRTTLGLALAITLLSFSLGIVTGFAAAVLGRKVDHVLSRVVDTLMAMPVLIFALMILSVLGTSMPVLIGTIAILDSTRVFRLARLVAQGIAVQEYVEAARLRGEGLAWIIRREILPNAVPPLLAEFGMRFGFTILFVAGLSFLGLGIQPPYADWGGMVRDNAQVINFGGIAPLVPAAAIALLTVGINLIVDWLLSVRAVGQAGAIA</sequence>
<dbReference type="CDD" id="cd06261">
    <property type="entry name" value="TM_PBP2"/>
    <property type="match status" value="1"/>
</dbReference>
<gene>
    <name evidence="9" type="ORF">EOS_17310</name>
</gene>
<comment type="caution">
    <text evidence="9">The sequence shown here is derived from an EMBL/GenBank/DDBJ whole genome shotgun (WGS) entry which is preliminary data.</text>
</comment>
<dbReference type="InterPro" id="IPR050366">
    <property type="entry name" value="BP-dependent_transpt_permease"/>
</dbReference>
<keyword evidence="10" id="KW-1185">Reference proteome</keyword>
<feature type="transmembrane region" description="Helical" evidence="7">
    <location>
        <begin position="119"/>
        <end position="144"/>
    </location>
</feature>
<feature type="transmembrane region" description="Helical" evidence="7">
    <location>
        <begin position="12"/>
        <end position="33"/>
    </location>
</feature>
<keyword evidence="5 7" id="KW-1133">Transmembrane helix</keyword>
<comment type="subcellular location">
    <subcellularLocation>
        <location evidence="1 7">Cell membrane</location>
        <topology evidence="1 7">Multi-pass membrane protein</topology>
    </subcellularLocation>
</comment>
<dbReference type="AlphaFoldDB" id="A0A0J1CWS8"/>
<evidence type="ECO:0000256" key="5">
    <source>
        <dbReference type="ARBA" id="ARBA00022989"/>
    </source>
</evidence>
<evidence type="ECO:0000256" key="6">
    <source>
        <dbReference type="ARBA" id="ARBA00023136"/>
    </source>
</evidence>
<keyword evidence="4 7" id="KW-0812">Transmembrane</keyword>
<evidence type="ECO:0000259" key="8">
    <source>
        <dbReference type="PROSITE" id="PS50928"/>
    </source>
</evidence>
<keyword evidence="6 7" id="KW-0472">Membrane</keyword>
<dbReference type="EMBL" id="AEJF01000108">
    <property type="protein sequence ID" value="KLU25039.1"/>
    <property type="molecule type" value="Genomic_DNA"/>
</dbReference>
<evidence type="ECO:0000256" key="1">
    <source>
        <dbReference type="ARBA" id="ARBA00004651"/>
    </source>
</evidence>
<dbReference type="PROSITE" id="PS50928">
    <property type="entry name" value="ABC_TM1"/>
    <property type="match status" value="1"/>
</dbReference>
<dbReference type="GO" id="GO:0005886">
    <property type="term" value="C:plasma membrane"/>
    <property type="evidence" value="ECO:0007669"/>
    <property type="project" value="UniProtKB-SubCell"/>
</dbReference>
<dbReference type="Pfam" id="PF00528">
    <property type="entry name" value="BPD_transp_1"/>
    <property type="match status" value="1"/>
</dbReference>
<feature type="transmembrane region" description="Helical" evidence="7">
    <location>
        <begin position="200"/>
        <end position="222"/>
    </location>
</feature>
<dbReference type="GO" id="GO:0055085">
    <property type="term" value="P:transmembrane transport"/>
    <property type="evidence" value="ECO:0007669"/>
    <property type="project" value="InterPro"/>
</dbReference>
<dbReference type="PANTHER" id="PTHR43386:SF25">
    <property type="entry name" value="PEPTIDE ABC TRANSPORTER PERMEASE PROTEIN"/>
    <property type="match status" value="1"/>
</dbReference>
<keyword evidence="3" id="KW-1003">Cell membrane</keyword>
<dbReference type="InterPro" id="IPR035906">
    <property type="entry name" value="MetI-like_sf"/>
</dbReference>
<dbReference type="Gene3D" id="1.10.3720.10">
    <property type="entry name" value="MetI-like"/>
    <property type="match status" value="1"/>
</dbReference>
<keyword evidence="2 7" id="KW-0813">Transport</keyword>
<proteinExistence type="inferred from homology"/>
<evidence type="ECO:0000256" key="4">
    <source>
        <dbReference type="ARBA" id="ARBA00022692"/>
    </source>
</evidence>
<reference evidence="9 10" key="1">
    <citation type="journal article" date="2015" name="Genome Announc.">
        <title>Draft Genome Sequence of Burkholderia sp. Strain PML1(12), an Ectomycorrhizosphere-Inhabiting Bacterium with Effective Mineral-Weathering Ability.</title>
        <authorList>
            <person name="Uroz S."/>
            <person name="Oger P."/>
        </authorList>
    </citation>
    <scope>NUCLEOTIDE SEQUENCE [LARGE SCALE GENOMIC DNA]</scope>
    <source>
        <strain evidence="10">PML1(12)</strain>
    </source>
</reference>
<dbReference type="OrthoDB" id="9783218at2"/>
<evidence type="ECO:0000313" key="10">
    <source>
        <dbReference type="Proteomes" id="UP000035963"/>
    </source>
</evidence>
<feature type="transmembrane region" description="Helical" evidence="7">
    <location>
        <begin position="234"/>
        <end position="260"/>
    </location>
</feature>